<accession>A0A1S9RSW3</accession>
<gene>
    <name evidence="3" type="ORF">PEBR_13683</name>
</gene>
<reference evidence="4" key="1">
    <citation type="submission" date="2015-09" db="EMBL/GenBank/DDBJ databases">
        <authorList>
            <person name="Fill T.P."/>
            <person name="Baretta J.F."/>
            <person name="de Almeida L.G."/>
            <person name="Rocha M."/>
            <person name="de Souza D.H."/>
            <person name="Malavazi I."/>
            <person name="Cerdeira L.T."/>
            <person name="Hong H."/>
            <person name="Samborskyy M."/>
            <person name="de Vasconcelos A.T."/>
            <person name="Leadlay P."/>
            <person name="Rodrigues-Filho E."/>
        </authorList>
    </citation>
    <scope>NUCLEOTIDE SEQUENCE [LARGE SCALE GENOMIC DNA]</scope>
    <source>
        <strain evidence="4">LaBioMMi 136</strain>
    </source>
</reference>
<keyword evidence="1" id="KW-0472">Membrane</keyword>
<dbReference type="Gene3D" id="3.40.720.10">
    <property type="entry name" value="Alkaline Phosphatase, subunit A"/>
    <property type="match status" value="1"/>
</dbReference>
<keyword evidence="1" id="KW-0812">Transmembrane</keyword>
<feature type="transmembrane region" description="Helical" evidence="1">
    <location>
        <begin position="12"/>
        <end position="30"/>
    </location>
</feature>
<feature type="transmembrane region" description="Helical" evidence="1">
    <location>
        <begin position="185"/>
        <end position="202"/>
    </location>
</feature>
<dbReference type="PANTHER" id="PTHR43751:SF3">
    <property type="entry name" value="SULFATASE N-TERMINAL DOMAIN-CONTAINING PROTEIN"/>
    <property type="match status" value="1"/>
</dbReference>
<evidence type="ECO:0000259" key="2">
    <source>
        <dbReference type="Pfam" id="PF00884"/>
    </source>
</evidence>
<evidence type="ECO:0000313" key="4">
    <source>
        <dbReference type="Proteomes" id="UP000190744"/>
    </source>
</evidence>
<comment type="caution">
    <text evidence="3">The sequence shown here is derived from an EMBL/GenBank/DDBJ whole genome shotgun (WGS) entry which is preliminary data.</text>
</comment>
<feature type="domain" description="Sulfatase N-terminal" evidence="2">
    <location>
        <begin position="523"/>
        <end position="708"/>
    </location>
</feature>
<evidence type="ECO:0000256" key="1">
    <source>
        <dbReference type="SAM" id="Phobius"/>
    </source>
</evidence>
<dbReference type="InterPro" id="IPR052701">
    <property type="entry name" value="GAG_Ulvan_Degrading_Sulfatases"/>
</dbReference>
<keyword evidence="1" id="KW-1133">Transmembrane helix</keyword>
<dbReference type="PANTHER" id="PTHR43751">
    <property type="entry name" value="SULFATASE"/>
    <property type="match status" value="1"/>
</dbReference>
<proteinExistence type="predicted"/>
<organism evidence="3 4">
    <name type="scientific">Penicillium brasilianum</name>
    <dbReference type="NCBI Taxonomy" id="104259"/>
    <lineage>
        <taxon>Eukaryota</taxon>
        <taxon>Fungi</taxon>
        <taxon>Dikarya</taxon>
        <taxon>Ascomycota</taxon>
        <taxon>Pezizomycotina</taxon>
        <taxon>Eurotiomycetes</taxon>
        <taxon>Eurotiomycetidae</taxon>
        <taxon>Eurotiales</taxon>
        <taxon>Aspergillaceae</taxon>
        <taxon>Penicillium</taxon>
    </lineage>
</organism>
<dbReference type="Pfam" id="PF00884">
    <property type="entry name" value="Sulfatase"/>
    <property type="match status" value="1"/>
</dbReference>
<dbReference type="AlphaFoldDB" id="A0A1S9RSW3"/>
<dbReference type="InterPro" id="IPR017850">
    <property type="entry name" value="Alkaline_phosphatase_core_sf"/>
</dbReference>
<name>A0A1S9RSW3_PENBI</name>
<feature type="transmembrane region" description="Helical" evidence="1">
    <location>
        <begin position="128"/>
        <end position="150"/>
    </location>
</feature>
<dbReference type="EMBL" id="LJBN01000119">
    <property type="protein sequence ID" value="OOQ88380.1"/>
    <property type="molecule type" value="Genomic_DNA"/>
</dbReference>
<dbReference type="SUPFAM" id="SSF53649">
    <property type="entry name" value="Alkaline phosphatase-like"/>
    <property type="match status" value="1"/>
</dbReference>
<dbReference type="InterPro" id="IPR000917">
    <property type="entry name" value="Sulfatase_N"/>
</dbReference>
<feature type="transmembrane region" description="Helical" evidence="1">
    <location>
        <begin position="75"/>
        <end position="98"/>
    </location>
</feature>
<sequence>MLASRQPFIRPFLLSILVVSALTSKLLHLFQHAGSIPTALLALYFPTFFIQEVLLSAATWFLLQKPTGLRSIVGLMLVSAMASLTFCLCASQLGFYFVTGSEIRWDAVTSVGNDAEGRKLMLSGLKSFLGSAAMLLVMSWIFTRVFSAVFDPWLSALFSTQLTEDVYEESMLDSPKTATRRKRPFRLWTIMGVTGTLGLWIIRPQVPYSHLSGAIPFTFLEALVASAPEAHQSVDNAFPLPELISEGHWKAPDGRFKGWAPNFDMGTKTAPTWASEQLPPGFERWIQENRHVDGTDTIKANRTEQSATTIKNFYNPANDPLRITNLDQKLVEPLTQALRDHDVPITHVILVMMESARKDVFPFKSGSHLHHEILNSYKSLDTDLVQQLNANLSHLTPIAEILTGESGGFPKTRRDGQDSLWEDTSEAGMGGININGVLTGASLSFKSEVVNHCGVWPLPVDWMDEITSDIYQPCIMQVLDLFNQFKDNSTARSSRDLRERKWTSIFMQAVTGMYADQNLLNDHMGFKKTLYREDIGQEGAKYYHDDIEEINYFGYSEREVYPYMEDAIDDAIKNNERMFLSHFTSTTHHPWALPKDVQSEQYFSDESLIGKHEDMNSYLNSIRYVDAWLGDMLGLLDKKGIANETLVVFVGDHGQAFQEDSPVTGCYENGHISNFRVPLVFRHPLLPKIQITANTTSISIIPTILDLLVQTKSLNEKDSGIAMDLMNEYEGQSLIRPYKATDDGRQAWNFGIISAGGEMLSVGSAAVPYRLILPLTQEFEFIFSNLETDPNEVNLLRGWSVDDLVSRVRSAHGDKAGQWVVEAEKVGKWWAEETKRLYNHAHVE</sequence>
<protein>
    <submittedName>
        <fullName evidence="3">Sulfatase domain containing protein</fullName>
    </submittedName>
</protein>
<feature type="transmembrane region" description="Helical" evidence="1">
    <location>
        <begin position="42"/>
        <end position="63"/>
    </location>
</feature>
<evidence type="ECO:0000313" key="3">
    <source>
        <dbReference type="EMBL" id="OOQ88380.1"/>
    </source>
</evidence>
<dbReference type="Proteomes" id="UP000190744">
    <property type="component" value="Unassembled WGS sequence"/>
</dbReference>